<evidence type="ECO:0000313" key="11">
    <source>
        <dbReference type="Proteomes" id="UP000193689"/>
    </source>
</evidence>
<evidence type="ECO:0000256" key="4">
    <source>
        <dbReference type="ARBA" id="ARBA00023015"/>
    </source>
</evidence>
<feature type="compositionally biased region" description="Low complexity" evidence="9">
    <location>
        <begin position="494"/>
        <end position="505"/>
    </location>
</feature>
<dbReference type="GO" id="GO:0003712">
    <property type="term" value="F:transcription coregulator activity"/>
    <property type="evidence" value="ECO:0007669"/>
    <property type="project" value="InterPro"/>
</dbReference>
<evidence type="ECO:0000256" key="3">
    <source>
        <dbReference type="ARBA" id="ARBA00019610"/>
    </source>
</evidence>
<feature type="region of interest" description="Disordered" evidence="9">
    <location>
        <begin position="48"/>
        <end position="74"/>
    </location>
</feature>
<dbReference type="STRING" id="1141098.A0A1Y2DMR0"/>
<dbReference type="GO" id="GO:0016592">
    <property type="term" value="C:mediator complex"/>
    <property type="evidence" value="ECO:0007669"/>
    <property type="project" value="InterPro"/>
</dbReference>
<keyword evidence="11" id="KW-1185">Reference proteome</keyword>
<dbReference type="EMBL" id="MCFJ01000011">
    <property type="protein sequence ID" value="ORY60552.1"/>
    <property type="molecule type" value="Genomic_DNA"/>
</dbReference>
<organism evidence="10 11">
    <name type="scientific">Pseudomassariella vexata</name>
    <dbReference type="NCBI Taxonomy" id="1141098"/>
    <lineage>
        <taxon>Eukaryota</taxon>
        <taxon>Fungi</taxon>
        <taxon>Dikarya</taxon>
        <taxon>Ascomycota</taxon>
        <taxon>Pezizomycotina</taxon>
        <taxon>Sordariomycetes</taxon>
        <taxon>Xylariomycetidae</taxon>
        <taxon>Amphisphaeriales</taxon>
        <taxon>Pseudomassariaceae</taxon>
        <taxon>Pseudomassariella</taxon>
    </lineage>
</organism>
<dbReference type="InterPro" id="IPR019313">
    <property type="entry name" value="Mediator_Med17"/>
</dbReference>
<gene>
    <name evidence="8" type="primary">MED17</name>
    <name evidence="10" type="ORF">BCR38DRAFT_441400</name>
</gene>
<dbReference type="GO" id="GO:0070847">
    <property type="term" value="C:core mediator complex"/>
    <property type="evidence" value="ECO:0007669"/>
    <property type="project" value="TreeGrafter"/>
</dbReference>
<dbReference type="Pfam" id="PF10156">
    <property type="entry name" value="Med17"/>
    <property type="match status" value="1"/>
</dbReference>
<dbReference type="Proteomes" id="UP000193689">
    <property type="component" value="Unassembled WGS sequence"/>
</dbReference>
<dbReference type="InParanoid" id="A0A1Y2DMR0"/>
<dbReference type="Gene3D" id="6.10.250.2620">
    <property type="match status" value="1"/>
</dbReference>
<feature type="region of interest" description="Disordered" evidence="9">
    <location>
        <begin position="595"/>
        <end position="614"/>
    </location>
</feature>
<keyword evidence="6 8" id="KW-0539">Nucleus</keyword>
<keyword evidence="5 8" id="KW-0804">Transcription</keyword>
<evidence type="ECO:0000256" key="5">
    <source>
        <dbReference type="ARBA" id="ARBA00023163"/>
    </source>
</evidence>
<dbReference type="OrthoDB" id="5319830at2759"/>
<evidence type="ECO:0000256" key="6">
    <source>
        <dbReference type="ARBA" id="ARBA00023242"/>
    </source>
</evidence>
<evidence type="ECO:0000256" key="2">
    <source>
        <dbReference type="ARBA" id="ARBA00005635"/>
    </source>
</evidence>
<proteinExistence type="inferred from homology"/>
<dbReference type="GO" id="GO:0006357">
    <property type="term" value="P:regulation of transcription by RNA polymerase II"/>
    <property type="evidence" value="ECO:0007669"/>
    <property type="project" value="InterPro"/>
</dbReference>
<dbReference type="PANTHER" id="PTHR13114:SF7">
    <property type="entry name" value="MEDIATOR OF RNA POLYMERASE II TRANSCRIPTION SUBUNIT 17"/>
    <property type="match status" value="1"/>
</dbReference>
<sequence>MASPFSLRPWPMGDKKPKNLGEFIARVNAEHESFRHVTEAQLREELAAQTDGRLDNGSLEGNSESDSDSETDKTKNVLAARDEILRSIDSAHQDSLMCLDFISLLLTKESPVTAGVSLRPEMRDMVGIGTLGATKTKDSNVTEARKNDNLAVAAGWRVMGINKMVDSVVAAAERLEKEITLETKYWADILAVSENGWAVSALPQDPHTLGVRFGFSEAATEYRDNSIAPLRRNDDGTVRLAHGRVGAGSQRVRVVIERNNEVIGRSSLPRRTPDNAPLQDRVLEARNTIFAQELWHEINREARTLLSLGVRSDESSVTCAVDANTKAIFTLEDLGEEALVETLPEDETAEAVTLALCFCLCHSHRQNYNRRSRVSQSAQSRDPYSILRHIITRFRYNAACSALTCFLSGLVETLNRAGVSTASCTDSIPPASSQLKMQGPWRTSKCEALLGNVMYNLEITAELTTTPEARIFIRGKSFIEPYVSMPFQIRLIGPPAQSQDQPQDSVNPLHKSYPPVDKDPYYPNVDDAIHYIRQATIRALTEKFAKVASERLQRDDIDWDETTNGVAIMDRFDREARIDLLGSTTPVLHLRFEWPSDNNDNNSSEHSWEARDRDSQDLDQIEGLIVQFFRTEKFEGNV</sequence>
<dbReference type="FunCoup" id="A0A1Y2DMR0">
    <property type="interactions" value="140"/>
</dbReference>
<comment type="caution">
    <text evidence="10">The sequence shown here is derived from an EMBL/GenBank/DDBJ whole genome shotgun (WGS) entry which is preliminary data.</text>
</comment>
<comment type="subunit">
    <text evidence="8">Component of the Mediator complex.</text>
</comment>
<feature type="region of interest" description="Disordered" evidence="9">
    <location>
        <begin position="493"/>
        <end position="516"/>
    </location>
</feature>
<evidence type="ECO:0000256" key="1">
    <source>
        <dbReference type="ARBA" id="ARBA00004123"/>
    </source>
</evidence>
<comment type="subcellular location">
    <subcellularLocation>
        <location evidence="1 8">Nucleus</location>
    </subcellularLocation>
</comment>
<evidence type="ECO:0000256" key="8">
    <source>
        <dbReference type="RuleBase" id="RU364140"/>
    </source>
</evidence>
<reference evidence="10 11" key="1">
    <citation type="submission" date="2016-07" db="EMBL/GenBank/DDBJ databases">
        <title>Pervasive Adenine N6-methylation of Active Genes in Fungi.</title>
        <authorList>
            <consortium name="DOE Joint Genome Institute"/>
            <person name="Mondo S.J."/>
            <person name="Dannebaum R.O."/>
            <person name="Kuo R.C."/>
            <person name="Labutti K."/>
            <person name="Haridas S."/>
            <person name="Kuo A."/>
            <person name="Salamov A."/>
            <person name="Ahrendt S.R."/>
            <person name="Lipzen A."/>
            <person name="Sullivan W."/>
            <person name="Andreopoulos W.B."/>
            <person name="Clum A."/>
            <person name="Lindquist E."/>
            <person name="Daum C."/>
            <person name="Ramamoorthy G.K."/>
            <person name="Gryganskyi A."/>
            <person name="Culley D."/>
            <person name="Magnuson J.K."/>
            <person name="James T.Y."/>
            <person name="O'Malley M.A."/>
            <person name="Stajich J.E."/>
            <person name="Spatafora J.W."/>
            <person name="Visel A."/>
            <person name="Grigoriev I.V."/>
        </authorList>
    </citation>
    <scope>NUCLEOTIDE SEQUENCE [LARGE SCALE GENOMIC DNA]</scope>
    <source>
        <strain evidence="10 11">CBS 129021</strain>
    </source>
</reference>
<evidence type="ECO:0000256" key="7">
    <source>
        <dbReference type="ARBA" id="ARBA00032014"/>
    </source>
</evidence>
<dbReference type="PANTHER" id="PTHR13114">
    <property type="entry name" value="MEDIATOR OF RNA POLYMERASE II TRANSCRIPTION SUBUNIT 17"/>
    <property type="match status" value="1"/>
</dbReference>
<protein>
    <recommendedName>
        <fullName evidence="3 8">Mediator of RNA polymerase II transcription subunit 17</fullName>
    </recommendedName>
    <alternativeName>
        <fullName evidence="7 8">Mediator complex subunit 17</fullName>
    </alternativeName>
</protein>
<dbReference type="AlphaFoldDB" id="A0A1Y2DMR0"/>
<comment type="function">
    <text evidence="8">Component of the Mediator complex, a coactivator involved in the regulated transcription of nearly all RNA polymerase II-dependent genes. Mediator functions as a bridge to convey information from gene-specific regulatory proteins to the basal RNA polymerase II transcription machinery. Mediator is recruited to promoters by direct interactions with regulatory proteins and serves as a scaffold for the assembly of a functional preinitiation complex with RNA polymerase II and the general transcription factors.</text>
</comment>
<keyword evidence="8" id="KW-0010">Activator</keyword>
<evidence type="ECO:0000256" key="9">
    <source>
        <dbReference type="SAM" id="MobiDB-lite"/>
    </source>
</evidence>
<keyword evidence="4 8" id="KW-0805">Transcription regulation</keyword>
<name>A0A1Y2DMR0_9PEZI</name>
<accession>A0A1Y2DMR0</accession>
<comment type="similarity">
    <text evidence="2 8">Belongs to the Mediator complex subunit 17 family.</text>
</comment>
<evidence type="ECO:0000313" key="10">
    <source>
        <dbReference type="EMBL" id="ORY60552.1"/>
    </source>
</evidence>